<dbReference type="GO" id="GO:0003676">
    <property type="term" value="F:nucleic acid binding"/>
    <property type="evidence" value="ECO:0007669"/>
    <property type="project" value="InterPro"/>
</dbReference>
<comment type="caution">
    <text evidence="8">The sequence shown here is derived from an EMBL/GenBank/DDBJ whole genome shotgun (WGS) entry which is preliminary data.</text>
</comment>
<evidence type="ECO:0000313" key="8">
    <source>
        <dbReference type="EMBL" id="RRJ84551.1"/>
    </source>
</evidence>
<dbReference type="InterPro" id="IPR036397">
    <property type="entry name" value="RNaseH_sf"/>
</dbReference>
<reference evidence="8 9" key="1">
    <citation type="submission" date="2018-08" db="EMBL/GenBank/DDBJ databases">
        <authorList>
            <person name="Khan S.A."/>
        </authorList>
    </citation>
    <scope>NUCLEOTIDE SEQUENCE [LARGE SCALE GENOMIC DNA]</scope>
    <source>
        <strain evidence="8 9">GTF-13</strain>
    </source>
</reference>
<keyword evidence="4 6" id="KW-0378">Hydrolase</keyword>
<dbReference type="CDD" id="cd06142">
    <property type="entry name" value="RNaseD_exo"/>
    <property type="match status" value="1"/>
</dbReference>
<dbReference type="InterPro" id="IPR010997">
    <property type="entry name" value="HRDC-like_sf"/>
</dbReference>
<protein>
    <recommendedName>
        <fullName evidence="6">Ribonuclease D</fullName>
        <shortName evidence="6">RNase D</shortName>
        <ecNumber evidence="6">3.1.13.5</ecNumber>
    </recommendedName>
</protein>
<keyword evidence="3 6" id="KW-0540">Nuclease</keyword>
<evidence type="ECO:0000256" key="2">
    <source>
        <dbReference type="ARBA" id="ARBA00022694"/>
    </source>
</evidence>
<comment type="subcellular location">
    <subcellularLocation>
        <location evidence="6">Cytoplasm</location>
    </subcellularLocation>
</comment>
<comment type="catalytic activity">
    <reaction evidence="6">
        <text>Exonucleolytic cleavage that removes extra residues from the 3'-terminus of tRNA to produce 5'-mononucleotides.</text>
        <dbReference type="EC" id="3.1.13.5"/>
    </reaction>
</comment>
<dbReference type="InterPro" id="IPR051086">
    <property type="entry name" value="RNase_D-like"/>
</dbReference>
<name>A0A3P3VP58_9GAMM</name>
<dbReference type="EC" id="3.1.13.5" evidence="6"/>
<dbReference type="InterPro" id="IPR002562">
    <property type="entry name" value="3'-5'_exonuclease_dom"/>
</dbReference>
<dbReference type="Gene3D" id="1.10.150.80">
    <property type="entry name" value="HRDC domain"/>
    <property type="match status" value="2"/>
</dbReference>
<sequence length="380" mass="43098">MTAPMPDPVWIDTDDQLAQAADRWLQADAVAVDTEFVRTQTFYADPGLIQVSDGQQVWLLDPIAISDFSPLAQLFSASGVVKVFHSCSEDLELLMRLVGVVPRPLFDSQLAAAFAGLGFSMGYQRLVSELLGLELPKDETRSNWCHRPLTGSQLHYAALDVYYLMQVYRLLNERLQQAQKLTWVLEEGETLASAAEAPVAIEEYYRQVKVAWKLFPDQLAVLRSLCTWREERARARNLPRSRVVRDSVLWDMAKYLPTTLNQLKRIPDIPQSILQREGEQLLQRIEAALADKDAYPSRLPFPLPASTKPIVKRIREFARERATQLNVEPELLVKKKQIDALIQGALKPSQRFSLPPILAGWRAEAFANELVETLNNEFKS</sequence>
<dbReference type="Pfam" id="PF21293">
    <property type="entry name" value="RNAseD_HRDC_C"/>
    <property type="match status" value="1"/>
</dbReference>
<dbReference type="InterPro" id="IPR002121">
    <property type="entry name" value="HRDC_dom"/>
</dbReference>
<evidence type="ECO:0000256" key="4">
    <source>
        <dbReference type="ARBA" id="ARBA00022801"/>
    </source>
</evidence>
<comment type="similarity">
    <text evidence="6">Belongs to the RNase D family.</text>
</comment>
<evidence type="ECO:0000256" key="3">
    <source>
        <dbReference type="ARBA" id="ARBA00022722"/>
    </source>
</evidence>
<dbReference type="HAMAP" id="MF_01899">
    <property type="entry name" value="RNase_D"/>
    <property type="match status" value="1"/>
</dbReference>
<dbReference type="Proteomes" id="UP000280792">
    <property type="component" value="Unassembled WGS sequence"/>
</dbReference>
<dbReference type="InterPro" id="IPR006292">
    <property type="entry name" value="RNase_D"/>
</dbReference>
<dbReference type="SMART" id="SM00341">
    <property type="entry name" value="HRDC"/>
    <property type="match status" value="1"/>
</dbReference>
<reference evidence="8 9" key="2">
    <citation type="submission" date="2018-12" db="EMBL/GenBank/DDBJ databases">
        <title>Simiduia agarivorans gen. nov., sp. nov., a marine, agarolytic bacterium isolated from shallow coastal water from Keelung, Taiwan.</title>
        <authorList>
            <person name="Shieh W.Y."/>
        </authorList>
    </citation>
    <scope>NUCLEOTIDE SEQUENCE [LARGE SCALE GENOMIC DNA]</scope>
    <source>
        <strain evidence="8 9">GTF-13</strain>
    </source>
</reference>
<dbReference type="AlphaFoldDB" id="A0A3P3VP58"/>
<evidence type="ECO:0000313" key="9">
    <source>
        <dbReference type="Proteomes" id="UP000280792"/>
    </source>
</evidence>
<dbReference type="EMBL" id="QWEZ01000001">
    <property type="protein sequence ID" value="RRJ84551.1"/>
    <property type="molecule type" value="Genomic_DNA"/>
</dbReference>
<feature type="domain" description="HRDC" evidence="7">
    <location>
        <begin position="215"/>
        <end position="295"/>
    </location>
</feature>
<organism evidence="8 9">
    <name type="scientific">Aestuariirhabdus litorea</name>
    <dbReference type="NCBI Taxonomy" id="2528527"/>
    <lineage>
        <taxon>Bacteria</taxon>
        <taxon>Pseudomonadati</taxon>
        <taxon>Pseudomonadota</taxon>
        <taxon>Gammaproteobacteria</taxon>
        <taxon>Oceanospirillales</taxon>
        <taxon>Aestuariirhabdaceae</taxon>
        <taxon>Aestuariirhabdus</taxon>
    </lineage>
</organism>
<dbReference type="PANTHER" id="PTHR47649">
    <property type="entry name" value="RIBONUCLEASE D"/>
    <property type="match status" value="1"/>
</dbReference>
<gene>
    <name evidence="6 8" type="primary">rnd</name>
    <name evidence="8" type="ORF">D0544_05455</name>
</gene>
<dbReference type="PROSITE" id="PS50967">
    <property type="entry name" value="HRDC"/>
    <property type="match status" value="1"/>
</dbReference>
<dbReference type="InterPro" id="IPR048579">
    <property type="entry name" value="RNAseD_HRDC_C"/>
</dbReference>
<evidence type="ECO:0000256" key="6">
    <source>
        <dbReference type="HAMAP-Rule" id="MF_01899"/>
    </source>
</evidence>
<comment type="cofactor">
    <cofactor evidence="6">
        <name>a divalent metal cation</name>
        <dbReference type="ChEBI" id="CHEBI:60240"/>
    </cofactor>
</comment>
<dbReference type="InterPro" id="IPR044876">
    <property type="entry name" value="HRDC_dom_sf"/>
</dbReference>
<keyword evidence="9" id="KW-1185">Reference proteome</keyword>
<accession>A0A3P3VP58</accession>
<comment type="function">
    <text evidence="6">Exonuclease involved in the 3' processing of various precursor tRNAs. Initiates hydrolysis at the 3'-terminus of an RNA molecule and releases 5'-mononucleotides.</text>
</comment>
<dbReference type="GO" id="GO:0000166">
    <property type="term" value="F:nucleotide binding"/>
    <property type="evidence" value="ECO:0007669"/>
    <property type="project" value="InterPro"/>
</dbReference>
<dbReference type="Gene3D" id="3.30.420.10">
    <property type="entry name" value="Ribonuclease H-like superfamily/Ribonuclease H"/>
    <property type="match status" value="1"/>
</dbReference>
<keyword evidence="1 6" id="KW-0963">Cytoplasm</keyword>
<dbReference type="NCBIfam" id="TIGR01388">
    <property type="entry name" value="rnd"/>
    <property type="match status" value="1"/>
</dbReference>
<dbReference type="GO" id="GO:0005737">
    <property type="term" value="C:cytoplasm"/>
    <property type="evidence" value="ECO:0007669"/>
    <property type="project" value="UniProtKB-SubCell"/>
</dbReference>
<keyword evidence="5 6" id="KW-0269">Exonuclease</keyword>
<evidence type="ECO:0000259" key="7">
    <source>
        <dbReference type="PROSITE" id="PS50967"/>
    </source>
</evidence>
<dbReference type="InterPro" id="IPR012337">
    <property type="entry name" value="RNaseH-like_sf"/>
</dbReference>
<dbReference type="Pfam" id="PF01612">
    <property type="entry name" value="DNA_pol_A_exo1"/>
    <property type="match status" value="1"/>
</dbReference>
<dbReference type="GO" id="GO:0008408">
    <property type="term" value="F:3'-5' exonuclease activity"/>
    <property type="evidence" value="ECO:0007669"/>
    <property type="project" value="InterPro"/>
</dbReference>
<dbReference type="SMART" id="SM00474">
    <property type="entry name" value="35EXOc"/>
    <property type="match status" value="1"/>
</dbReference>
<keyword evidence="2 6" id="KW-0819">tRNA processing</keyword>
<dbReference type="SUPFAM" id="SSF53098">
    <property type="entry name" value="Ribonuclease H-like"/>
    <property type="match status" value="1"/>
</dbReference>
<proteinExistence type="inferred from homology"/>
<dbReference type="GO" id="GO:0033890">
    <property type="term" value="F:ribonuclease D activity"/>
    <property type="evidence" value="ECO:0007669"/>
    <property type="project" value="UniProtKB-UniRule"/>
</dbReference>
<dbReference type="SUPFAM" id="SSF47819">
    <property type="entry name" value="HRDC-like"/>
    <property type="match status" value="2"/>
</dbReference>
<dbReference type="Pfam" id="PF00570">
    <property type="entry name" value="HRDC"/>
    <property type="match status" value="1"/>
</dbReference>
<dbReference type="PANTHER" id="PTHR47649:SF1">
    <property type="entry name" value="RIBONUCLEASE D"/>
    <property type="match status" value="1"/>
</dbReference>
<dbReference type="GO" id="GO:0042780">
    <property type="term" value="P:tRNA 3'-end processing"/>
    <property type="evidence" value="ECO:0007669"/>
    <property type="project" value="UniProtKB-UniRule"/>
</dbReference>
<evidence type="ECO:0000256" key="1">
    <source>
        <dbReference type="ARBA" id="ARBA00022490"/>
    </source>
</evidence>
<evidence type="ECO:0000256" key="5">
    <source>
        <dbReference type="ARBA" id="ARBA00022839"/>
    </source>
</evidence>